<keyword evidence="3" id="KW-0813">Transport</keyword>
<dbReference type="GO" id="GO:0005227">
    <property type="term" value="F:calcium-activated cation channel activity"/>
    <property type="evidence" value="ECO:0007669"/>
    <property type="project" value="InterPro"/>
</dbReference>
<feature type="domain" description="CSC1/OSCA1-like 7TM region" evidence="8">
    <location>
        <begin position="424"/>
        <end position="701"/>
    </location>
</feature>
<gene>
    <name evidence="11" type="ORF">GQ43DRAFT_258</name>
</gene>
<evidence type="ECO:0000256" key="1">
    <source>
        <dbReference type="ARBA" id="ARBA00004141"/>
    </source>
</evidence>
<dbReference type="Proteomes" id="UP000799536">
    <property type="component" value="Unassembled WGS sequence"/>
</dbReference>
<dbReference type="InterPro" id="IPR003864">
    <property type="entry name" value="CSC1/OSCA1-like_7TM"/>
</dbReference>
<evidence type="ECO:0000259" key="8">
    <source>
        <dbReference type="Pfam" id="PF02714"/>
    </source>
</evidence>
<evidence type="ECO:0000313" key="12">
    <source>
        <dbReference type="Proteomes" id="UP000799536"/>
    </source>
</evidence>
<keyword evidence="6 7" id="KW-0472">Membrane</keyword>
<feature type="transmembrane region" description="Helical" evidence="7">
    <location>
        <begin position="520"/>
        <end position="541"/>
    </location>
</feature>
<feature type="domain" description="CSC1/OSCA1-like N-terminal transmembrane" evidence="9">
    <location>
        <begin position="29"/>
        <end position="188"/>
    </location>
</feature>
<dbReference type="OrthoDB" id="1689567at2759"/>
<evidence type="ECO:0000313" key="11">
    <source>
        <dbReference type="EMBL" id="KAF2206019.1"/>
    </source>
</evidence>
<organism evidence="11 12">
    <name type="scientific">Delitschia confertaspora ATCC 74209</name>
    <dbReference type="NCBI Taxonomy" id="1513339"/>
    <lineage>
        <taxon>Eukaryota</taxon>
        <taxon>Fungi</taxon>
        <taxon>Dikarya</taxon>
        <taxon>Ascomycota</taxon>
        <taxon>Pezizomycotina</taxon>
        <taxon>Dothideomycetes</taxon>
        <taxon>Pleosporomycetidae</taxon>
        <taxon>Pleosporales</taxon>
        <taxon>Delitschiaceae</taxon>
        <taxon>Delitschia</taxon>
    </lineage>
</organism>
<evidence type="ECO:0000256" key="5">
    <source>
        <dbReference type="ARBA" id="ARBA00022989"/>
    </source>
</evidence>
<dbReference type="Pfam" id="PF14703">
    <property type="entry name" value="PHM7_cyt"/>
    <property type="match status" value="1"/>
</dbReference>
<dbReference type="PANTHER" id="PTHR13018">
    <property type="entry name" value="PROBABLE MEMBRANE PROTEIN DUF221-RELATED"/>
    <property type="match status" value="1"/>
</dbReference>
<evidence type="ECO:0000256" key="2">
    <source>
        <dbReference type="ARBA" id="ARBA00007779"/>
    </source>
</evidence>
<feature type="transmembrane region" description="Helical" evidence="7">
    <location>
        <begin position="99"/>
        <end position="123"/>
    </location>
</feature>
<feature type="transmembrane region" description="Helical" evidence="7">
    <location>
        <begin position="569"/>
        <end position="597"/>
    </location>
</feature>
<evidence type="ECO:0000259" key="10">
    <source>
        <dbReference type="Pfam" id="PF14703"/>
    </source>
</evidence>
<keyword evidence="12" id="KW-1185">Reference proteome</keyword>
<feature type="transmembrane region" description="Helical" evidence="7">
    <location>
        <begin position="618"/>
        <end position="641"/>
    </location>
</feature>
<feature type="transmembrane region" description="Helical" evidence="7">
    <location>
        <begin position="711"/>
        <end position="729"/>
    </location>
</feature>
<reference evidence="11" key="1">
    <citation type="journal article" date="2020" name="Stud. Mycol.">
        <title>101 Dothideomycetes genomes: a test case for predicting lifestyles and emergence of pathogens.</title>
        <authorList>
            <person name="Haridas S."/>
            <person name="Albert R."/>
            <person name="Binder M."/>
            <person name="Bloem J."/>
            <person name="Labutti K."/>
            <person name="Salamov A."/>
            <person name="Andreopoulos B."/>
            <person name="Baker S."/>
            <person name="Barry K."/>
            <person name="Bills G."/>
            <person name="Bluhm B."/>
            <person name="Cannon C."/>
            <person name="Castanera R."/>
            <person name="Culley D."/>
            <person name="Daum C."/>
            <person name="Ezra D."/>
            <person name="Gonzalez J."/>
            <person name="Henrissat B."/>
            <person name="Kuo A."/>
            <person name="Liang C."/>
            <person name="Lipzen A."/>
            <person name="Lutzoni F."/>
            <person name="Magnuson J."/>
            <person name="Mondo S."/>
            <person name="Nolan M."/>
            <person name="Ohm R."/>
            <person name="Pangilinan J."/>
            <person name="Park H.-J."/>
            <person name="Ramirez L."/>
            <person name="Alfaro M."/>
            <person name="Sun H."/>
            <person name="Tritt A."/>
            <person name="Yoshinaga Y."/>
            <person name="Zwiers L.-H."/>
            <person name="Turgeon B."/>
            <person name="Goodwin S."/>
            <person name="Spatafora J."/>
            <person name="Crous P."/>
            <person name="Grigoriev I."/>
        </authorList>
    </citation>
    <scope>NUCLEOTIDE SEQUENCE</scope>
    <source>
        <strain evidence="11">ATCC 74209</strain>
    </source>
</reference>
<evidence type="ECO:0000256" key="7">
    <source>
        <dbReference type="SAM" id="Phobius"/>
    </source>
</evidence>
<feature type="transmembrane region" description="Helical" evidence="7">
    <location>
        <begin position="28"/>
        <end position="47"/>
    </location>
</feature>
<sequence>MKDVPRHCNSTLGDGDLFGTAHPRDTAIQIYISVALGLAAFLSFCLLRPRWKGLYAARKKQIGRATALPELPDSFFGWILPLCRITEEQVLASAGLDAYVYLAFFKMAIKFLLVTLFLSLVVIKPVHDTYPKPPPINNSTVNAEQTVMRSNLVKLSVARTEYTTDYLWMYLVFAYLFTGLAMYLIISETRKIIEVRQQYLGSQTTITDRTIRLSGIPPEFRSEEKIKEFIEELGIGKVESVTLCKNWKELDNRIAQRSVVMRKLEESWTVYLGQRRVERSLETLPVVQPPPPGPNIVIENESESSHLLGGSDRDPDHIIPYSQPRPMAKVWYGRFKMRYQNIDAINYYEEKLHRLDDQIRELRNKDFEAVPLAFVTLDSVGSAQMAIQAVLDASPLQLLANSCPAPSDVVWSNTYISRSKRMMRSWGITGIIGVLTVFWTVLLVPIAGVLNTCSIHEVWPAFADLLDSHEVLQSLVNTQLPTLAVSLLNVAVPYLYDWLSNLQGMISQGDVELSVISKNFFFTFFNFFIVFTTLGTASGLIDMLRKFGDQISSASSIANALAVSLQKLLWFYVNFIILQAFGLFPLRLLELGTLALYPINLIGAKTPRDYAELVQPPIFSYGFFLPQTILIFIICMVYSVLRESWRVLLIGLAYFMIGHFVHKYQLLYAMEHRQHSTGKGWMMMCDRVIVGLVLFQLTTAGQLALQQAFRRAFVIAPLVLGTLWFGYVYSQTYRPLMKYIALRSLRRAEHSDLGRAVQEEAFVSNGRHRHIPGGRQTLDEARESGLRFENPSLIMPLDDVWIVDKRARSETGCA</sequence>
<feature type="transmembrane region" description="Helical" evidence="7">
    <location>
        <begin position="647"/>
        <end position="667"/>
    </location>
</feature>
<dbReference type="InterPro" id="IPR032880">
    <property type="entry name" value="CSC1/OSCA1-like_N"/>
</dbReference>
<dbReference type="AlphaFoldDB" id="A0A9P4MU40"/>
<comment type="similarity">
    <text evidence="2">Belongs to the CSC1 (TC 1.A.17) family.</text>
</comment>
<keyword evidence="4 7" id="KW-0812">Transmembrane</keyword>
<name>A0A9P4MU40_9PLEO</name>
<evidence type="ECO:0000256" key="3">
    <source>
        <dbReference type="ARBA" id="ARBA00022448"/>
    </source>
</evidence>
<comment type="subcellular location">
    <subcellularLocation>
        <location evidence="1">Membrane</location>
        <topology evidence="1">Multi-pass membrane protein</topology>
    </subcellularLocation>
</comment>
<evidence type="ECO:0000256" key="4">
    <source>
        <dbReference type="ARBA" id="ARBA00022692"/>
    </source>
</evidence>
<evidence type="ECO:0000259" key="9">
    <source>
        <dbReference type="Pfam" id="PF13967"/>
    </source>
</evidence>
<dbReference type="InterPro" id="IPR045122">
    <property type="entry name" value="Csc1-like"/>
</dbReference>
<dbReference type="EMBL" id="ML993846">
    <property type="protein sequence ID" value="KAF2206019.1"/>
    <property type="molecule type" value="Genomic_DNA"/>
</dbReference>
<feature type="transmembrane region" description="Helical" evidence="7">
    <location>
        <begin position="426"/>
        <end position="450"/>
    </location>
</feature>
<accession>A0A9P4MU40</accession>
<feature type="transmembrane region" description="Helical" evidence="7">
    <location>
        <begin position="167"/>
        <end position="186"/>
    </location>
</feature>
<comment type="caution">
    <text evidence="11">The sequence shown here is derived from an EMBL/GenBank/DDBJ whole genome shotgun (WGS) entry which is preliminary data.</text>
</comment>
<dbReference type="GO" id="GO:0005886">
    <property type="term" value="C:plasma membrane"/>
    <property type="evidence" value="ECO:0007669"/>
    <property type="project" value="TreeGrafter"/>
</dbReference>
<protein>
    <submittedName>
        <fullName evidence="11">DUF221-domain-containing protein</fullName>
    </submittedName>
</protein>
<proteinExistence type="inferred from homology"/>
<evidence type="ECO:0000256" key="6">
    <source>
        <dbReference type="ARBA" id="ARBA00023136"/>
    </source>
</evidence>
<dbReference type="InterPro" id="IPR027815">
    <property type="entry name" value="CSC1/OSCA1-like_cyt"/>
</dbReference>
<keyword evidence="5 7" id="KW-1133">Transmembrane helix</keyword>
<dbReference type="PANTHER" id="PTHR13018:SF5">
    <property type="entry name" value="RE44586P"/>
    <property type="match status" value="1"/>
</dbReference>
<feature type="domain" description="CSC1/OSCA1-like cytosolic" evidence="10">
    <location>
        <begin position="208"/>
        <end position="413"/>
    </location>
</feature>
<dbReference type="Pfam" id="PF13967">
    <property type="entry name" value="RSN1_TM"/>
    <property type="match status" value="1"/>
</dbReference>
<dbReference type="Pfam" id="PF02714">
    <property type="entry name" value="RSN1_7TM"/>
    <property type="match status" value="1"/>
</dbReference>